<gene>
    <name evidence="2" type="ORF">E6O75_ATG00144</name>
</gene>
<dbReference type="Gene3D" id="1.50.10.20">
    <property type="match status" value="1"/>
</dbReference>
<keyword evidence="3" id="KW-1185">Reference proteome</keyword>
<protein>
    <submittedName>
        <fullName evidence="2">Squalene-hopene cyclase</fullName>
    </submittedName>
</protein>
<proteinExistence type="predicted"/>
<comment type="caution">
    <text evidence="2">The sequence shown here is derived from an EMBL/GenBank/DDBJ whole genome shotgun (WGS) entry which is preliminary data.</text>
</comment>
<feature type="domain" description="Squalene cyclase C-terminal" evidence="1">
    <location>
        <begin position="2"/>
        <end position="100"/>
    </location>
</feature>
<dbReference type="OrthoDB" id="3650469at2759"/>
<sequence length="116" mass="12447">MAWLRSVQNADDVWGESLGSYREKTYAGRDLVSTPSQTAWAVMALLALLPLTDPSIERGVRYLIGTQKAAAVGVSRLGPGGICECGFPKYAMAGFQLYATWLSDDSTGAVYTHVGN</sequence>
<organism evidence="2 3">
    <name type="scientific">Venturia nashicola</name>
    <dbReference type="NCBI Taxonomy" id="86259"/>
    <lineage>
        <taxon>Eukaryota</taxon>
        <taxon>Fungi</taxon>
        <taxon>Dikarya</taxon>
        <taxon>Ascomycota</taxon>
        <taxon>Pezizomycotina</taxon>
        <taxon>Dothideomycetes</taxon>
        <taxon>Pleosporomycetidae</taxon>
        <taxon>Venturiales</taxon>
        <taxon>Venturiaceae</taxon>
        <taxon>Venturia</taxon>
    </lineage>
</organism>
<dbReference type="InterPro" id="IPR032696">
    <property type="entry name" value="SQ_cyclase_C"/>
</dbReference>
<dbReference type="InterPro" id="IPR008930">
    <property type="entry name" value="Terpenoid_cyclase/PrenylTrfase"/>
</dbReference>
<reference evidence="2 3" key="1">
    <citation type="submission" date="2019-04" db="EMBL/GenBank/DDBJ databases">
        <title>High contiguity whole genome sequence and gene annotation resource for two Venturia nashicola isolates.</title>
        <authorList>
            <person name="Prokchorchik M."/>
            <person name="Won K."/>
            <person name="Lee Y."/>
            <person name="Choi E.D."/>
            <person name="Segonzac C."/>
            <person name="Sohn K.H."/>
        </authorList>
    </citation>
    <scope>NUCLEOTIDE SEQUENCE [LARGE SCALE GENOMIC DNA]</scope>
    <source>
        <strain evidence="2 3">PRI2</strain>
    </source>
</reference>
<dbReference type="SUPFAM" id="SSF48239">
    <property type="entry name" value="Terpenoid cyclases/Protein prenyltransferases"/>
    <property type="match status" value="1"/>
</dbReference>
<dbReference type="EMBL" id="SNSC02000001">
    <property type="protein sequence ID" value="TID27377.1"/>
    <property type="molecule type" value="Genomic_DNA"/>
</dbReference>
<evidence type="ECO:0000313" key="3">
    <source>
        <dbReference type="Proteomes" id="UP000298493"/>
    </source>
</evidence>
<dbReference type="Proteomes" id="UP000298493">
    <property type="component" value="Unassembled WGS sequence"/>
</dbReference>
<dbReference type="STRING" id="86259.A0A4Z1PHQ8"/>
<evidence type="ECO:0000313" key="2">
    <source>
        <dbReference type="EMBL" id="TID27377.1"/>
    </source>
</evidence>
<dbReference type="AlphaFoldDB" id="A0A4Z1PHQ8"/>
<dbReference type="Pfam" id="PF13243">
    <property type="entry name" value="SQHop_cyclase_C"/>
    <property type="match status" value="1"/>
</dbReference>
<name>A0A4Z1PHQ8_9PEZI</name>
<evidence type="ECO:0000259" key="1">
    <source>
        <dbReference type="Pfam" id="PF13243"/>
    </source>
</evidence>
<accession>A0A4Z1PHQ8</accession>